<dbReference type="Gene3D" id="2.40.170.20">
    <property type="entry name" value="TonB-dependent receptor, beta-barrel domain"/>
    <property type="match status" value="1"/>
</dbReference>
<dbReference type="InterPro" id="IPR039426">
    <property type="entry name" value="TonB-dep_rcpt-like"/>
</dbReference>
<evidence type="ECO:0000256" key="5">
    <source>
        <dbReference type="ARBA" id="ARBA00022729"/>
    </source>
</evidence>
<keyword evidence="4 8" id="KW-0812">Transmembrane</keyword>
<gene>
    <name evidence="11" type="ORF">RHP49_13455</name>
</gene>
<dbReference type="InterPro" id="IPR012910">
    <property type="entry name" value="Plug_dom"/>
</dbReference>
<dbReference type="Pfam" id="PF13715">
    <property type="entry name" value="CarbopepD_reg_2"/>
    <property type="match status" value="1"/>
</dbReference>
<evidence type="ECO:0000256" key="8">
    <source>
        <dbReference type="PROSITE-ProRule" id="PRU01360"/>
    </source>
</evidence>
<dbReference type="Gene3D" id="2.170.130.10">
    <property type="entry name" value="TonB-dependent receptor, plug domain"/>
    <property type="match status" value="1"/>
</dbReference>
<dbReference type="PANTHER" id="PTHR30069">
    <property type="entry name" value="TONB-DEPENDENT OUTER MEMBRANE RECEPTOR"/>
    <property type="match status" value="1"/>
</dbReference>
<organism evidence="11 12">
    <name type="scientific">Thalassobellus suaedae</name>
    <dbReference type="NCBI Taxonomy" id="3074124"/>
    <lineage>
        <taxon>Bacteria</taxon>
        <taxon>Pseudomonadati</taxon>
        <taxon>Bacteroidota</taxon>
        <taxon>Flavobacteriia</taxon>
        <taxon>Flavobacteriales</taxon>
        <taxon>Flavobacteriaceae</taxon>
        <taxon>Thalassobellus</taxon>
    </lineage>
</organism>
<reference evidence="11 12" key="1">
    <citation type="submission" date="2023-09" db="EMBL/GenBank/DDBJ databases">
        <title>Thalassobella suaedae gen. nov., sp. nov., a marine bacterium of the family Flavobacteriaceae isolated from a halophyte Suaeda japonica.</title>
        <authorList>
            <person name="Lee S.Y."/>
            <person name="Hwang C.Y."/>
        </authorList>
    </citation>
    <scope>NUCLEOTIDE SEQUENCE [LARGE SCALE GENOMIC DNA]</scope>
    <source>
        <strain evidence="11 12">HL-DH10</strain>
    </source>
</reference>
<dbReference type="PANTHER" id="PTHR30069:SF29">
    <property type="entry name" value="HEMOGLOBIN AND HEMOGLOBIN-HAPTOGLOBIN-BINDING PROTEIN 1-RELATED"/>
    <property type="match status" value="1"/>
</dbReference>
<keyword evidence="6 8" id="KW-0472">Membrane</keyword>
<dbReference type="RefSeq" id="WP_415861881.1">
    <property type="nucleotide sequence ID" value="NZ_CP134536.1"/>
</dbReference>
<evidence type="ECO:0000313" key="12">
    <source>
        <dbReference type="Proteomes" id="UP001303407"/>
    </source>
</evidence>
<evidence type="ECO:0000259" key="10">
    <source>
        <dbReference type="Pfam" id="PF07715"/>
    </source>
</evidence>
<keyword evidence="3 8" id="KW-1134">Transmembrane beta strand</keyword>
<dbReference type="SUPFAM" id="SSF56935">
    <property type="entry name" value="Porins"/>
    <property type="match status" value="1"/>
</dbReference>
<evidence type="ECO:0000256" key="9">
    <source>
        <dbReference type="SAM" id="SignalP"/>
    </source>
</evidence>
<dbReference type="InterPro" id="IPR008969">
    <property type="entry name" value="CarboxyPept-like_regulatory"/>
</dbReference>
<keyword evidence="5 9" id="KW-0732">Signal</keyword>
<evidence type="ECO:0000256" key="2">
    <source>
        <dbReference type="ARBA" id="ARBA00022448"/>
    </source>
</evidence>
<evidence type="ECO:0000256" key="1">
    <source>
        <dbReference type="ARBA" id="ARBA00004571"/>
    </source>
</evidence>
<dbReference type="InterPro" id="IPR036942">
    <property type="entry name" value="Beta-barrel_TonB_sf"/>
</dbReference>
<sequence length="1070" mass="117620">MKKTYFAKVKSRMGSLIGVFLLCSMFSNLHALPDDISTEVDIILTKVTGKITSASDGQPLPGATVMVKGTSKGVVSNFDGDYEIEVNDPANAVLMISFIGFKTVEVPVNNQSVINIALEEDNALLEEVVIVGYGQQKKATLTGAIETISAAAFEDRAITNPALSLQGQTPGLVVTRGSSRPGNEGLKLQIRGVTSVNGGSPLIVIDGVPALNDSAFYNMNPDDIASISVLKDGAASIYGSRAANGVILVETKRGKSGEIKVNLTSNFRVNAIGIKPAVSGLRDYAALNIDATDQDLAYAGTAWYWGWVNRETLVRMRDEGPGIYTTQYWGDIYLGEGNRFNDMYGTSYSNQTNLSISGGSDRAKYRVSAGYAENVGNLKPSYDGKKQYNLRFNHSYKLSDKINIETGISYFRSHVSGPSGGLGITSLAYDPPLFPAKNPYGQWYANFGVAGNRHSIANVLEGGRDEAYADQLKLNMAVTYDITDNLNFRATASVDKEFLDQEIYKINIPTYTWFGEKAPESVNTTSSFEKKKKDISYQNFGAFLNYKKTFWEDHSFGVMVGTTSELRKTDDLYGYRQGFEDNGVYDLNVASPENNVTNAGGSSNWGFLSQLGRFNYGYKDKYLLEFTGRRDGTSKFHSDYRWSFFGGTSAGWVVTEESFMQDVSVLNFLKFKASYGEMGGQVGIGNHDYVSAINLGSAVFGTSASLQTTASIQGLTSLTRTWEKISVANYGAEFRLFDNKLAGSFDYFTKKNDGMLIAVNYPDLLGGTAPKTNSGLLEVKGWEAMLSWKSNIGDLKYNVSVNMSDTNNKLVSMEGVGIYKAGLNSTIEGYPLNSYFLYETDGFFANETEVDAYYAQLNNGGEIPNASNEAVRLRPGDTRKVNLDGDDVILGSGTIAGGDGDVKYMGDAAPHYTYGINLGFQYKGFDLSTFFQGVLNQNIVRTDGMAYPFVTVGNNQTTAYRGKTWTEENPNAAYPRMTFHTARANWNWKNNDFMMQNNRYIRLKSLVFGYTLENLKIGNGSLDRFRIYFSGNDLFELTSVKDGWDPEFGSSSNSSYPFNRTYSLGLNITF</sequence>
<accession>A0ABY9Y1S5</accession>
<evidence type="ECO:0000256" key="7">
    <source>
        <dbReference type="ARBA" id="ARBA00023237"/>
    </source>
</evidence>
<keyword evidence="11" id="KW-0675">Receptor</keyword>
<evidence type="ECO:0000313" key="11">
    <source>
        <dbReference type="EMBL" id="WNH11900.1"/>
    </source>
</evidence>
<dbReference type="Proteomes" id="UP001303407">
    <property type="component" value="Chromosome"/>
</dbReference>
<feature type="signal peptide" evidence="9">
    <location>
        <begin position="1"/>
        <end position="31"/>
    </location>
</feature>
<comment type="similarity">
    <text evidence="8">Belongs to the TonB-dependent receptor family.</text>
</comment>
<comment type="subcellular location">
    <subcellularLocation>
        <location evidence="1 8">Cell outer membrane</location>
        <topology evidence="1 8">Multi-pass membrane protein</topology>
    </subcellularLocation>
</comment>
<proteinExistence type="inferred from homology"/>
<evidence type="ECO:0000256" key="3">
    <source>
        <dbReference type="ARBA" id="ARBA00022452"/>
    </source>
</evidence>
<dbReference type="NCBIfam" id="TIGR04057">
    <property type="entry name" value="SusC_RagA_signa"/>
    <property type="match status" value="1"/>
</dbReference>
<keyword evidence="12" id="KW-1185">Reference proteome</keyword>
<dbReference type="InterPro" id="IPR023997">
    <property type="entry name" value="TonB-dep_OMP_SusC/RagA_CS"/>
</dbReference>
<protein>
    <submittedName>
        <fullName evidence="11">TonB-dependent receptor</fullName>
    </submittedName>
</protein>
<dbReference type="InterPro" id="IPR037066">
    <property type="entry name" value="Plug_dom_sf"/>
</dbReference>
<dbReference type="InterPro" id="IPR023996">
    <property type="entry name" value="TonB-dep_OMP_SusC/RagA"/>
</dbReference>
<dbReference type="Pfam" id="PF07715">
    <property type="entry name" value="Plug"/>
    <property type="match status" value="1"/>
</dbReference>
<dbReference type="PROSITE" id="PS52016">
    <property type="entry name" value="TONB_DEPENDENT_REC_3"/>
    <property type="match status" value="1"/>
</dbReference>
<evidence type="ECO:0000256" key="6">
    <source>
        <dbReference type="ARBA" id="ARBA00023136"/>
    </source>
</evidence>
<dbReference type="NCBIfam" id="TIGR04056">
    <property type="entry name" value="OMP_RagA_SusC"/>
    <property type="match status" value="1"/>
</dbReference>
<feature type="chain" id="PRO_5045072950" evidence="9">
    <location>
        <begin position="32"/>
        <end position="1070"/>
    </location>
</feature>
<keyword evidence="7 8" id="KW-0998">Cell outer membrane</keyword>
<name>A0ABY9Y1S5_9FLAO</name>
<keyword evidence="2 8" id="KW-0813">Transport</keyword>
<dbReference type="SUPFAM" id="SSF49464">
    <property type="entry name" value="Carboxypeptidase regulatory domain-like"/>
    <property type="match status" value="1"/>
</dbReference>
<evidence type="ECO:0000256" key="4">
    <source>
        <dbReference type="ARBA" id="ARBA00022692"/>
    </source>
</evidence>
<dbReference type="EMBL" id="CP134536">
    <property type="protein sequence ID" value="WNH11900.1"/>
    <property type="molecule type" value="Genomic_DNA"/>
</dbReference>
<dbReference type="Gene3D" id="2.60.40.1120">
    <property type="entry name" value="Carboxypeptidase-like, regulatory domain"/>
    <property type="match status" value="1"/>
</dbReference>
<feature type="domain" description="TonB-dependent receptor plug" evidence="10">
    <location>
        <begin position="138"/>
        <end position="246"/>
    </location>
</feature>